<evidence type="ECO:0000256" key="2">
    <source>
        <dbReference type="ARBA" id="ARBA00023002"/>
    </source>
</evidence>
<gene>
    <name evidence="5" type="ORF">JX265_011521</name>
</gene>
<dbReference type="GO" id="GO:0004364">
    <property type="term" value="F:glutathione transferase activity"/>
    <property type="evidence" value="ECO:0007669"/>
    <property type="project" value="InterPro"/>
</dbReference>
<feature type="domain" description="GST C-terminal" evidence="4">
    <location>
        <begin position="162"/>
        <end position="298"/>
    </location>
</feature>
<dbReference type="Pfam" id="PF13409">
    <property type="entry name" value="GST_N_2"/>
    <property type="match status" value="1"/>
</dbReference>
<dbReference type="InterPro" id="IPR040079">
    <property type="entry name" value="Glutathione_S-Trfase"/>
</dbReference>
<reference evidence="5" key="1">
    <citation type="submission" date="2021-03" db="EMBL/GenBank/DDBJ databases">
        <title>Revisited historic fungal species revealed as producer of novel bioactive compounds through whole genome sequencing and comparative genomics.</title>
        <authorList>
            <person name="Vignolle G.A."/>
            <person name="Hochenegger N."/>
            <person name="Mach R.L."/>
            <person name="Mach-Aigner A.R."/>
            <person name="Javad Rahimi M."/>
            <person name="Salim K.A."/>
            <person name="Chan C.M."/>
            <person name="Lim L.B.L."/>
            <person name="Cai F."/>
            <person name="Druzhinina I.S."/>
            <person name="U'Ren J.M."/>
            <person name="Derntl C."/>
        </authorList>
    </citation>
    <scope>NUCLEOTIDE SEQUENCE</scope>
    <source>
        <strain evidence="5">TUCIM 5799</strain>
    </source>
</reference>
<dbReference type="SUPFAM" id="SSF47616">
    <property type="entry name" value="GST C-terminal domain-like"/>
    <property type="match status" value="1"/>
</dbReference>
<evidence type="ECO:0000313" key="6">
    <source>
        <dbReference type="Proteomes" id="UP000829685"/>
    </source>
</evidence>
<dbReference type="GO" id="GO:0005737">
    <property type="term" value="C:cytoplasm"/>
    <property type="evidence" value="ECO:0007669"/>
    <property type="project" value="InterPro"/>
</dbReference>
<evidence type="ECO:0000259" key="3">
    <source>
        <dbReference type="PROSITE" id="PS50404"/>
    </source>
</evidence>
<feature type="domain" description="GST N-terminal" evidence="3">
    <location>
        <begin position="67"/>
        <end position="152"/>
    </location>
</feature>
<dbReference type="Gene3D" id="1.20.1050.10">
    <property type="match status" value="1"/>
</dbReference>
<proteinExistence type="inferred from homology"/>
<dbReference type="PANTHER" id="PTHR43968:SF13">
    <property type="entry name" value="GLUTATHIONE TRANSFERASE OMEGA-1"/>
    <property type="match status" value="1"/>
</dbReference>
<dbReference type="InterPro" id="IPR005442">
    <property type="entry name" value="GST_omega"/>
</dbReference>
<dbReference type="InterPro" id="IPR036282">
    <property type="entry name" value="Glutathione-S-Trfase_C_sf"/>
</dbReference>
<dbReference type="Gene3D" id="3.40.30.10">
    <property type="entry name" value="Glutaredoxin"/>
    <property type="match status" value="1"/>
</dbReference>
<dbReference type="PROSITE" id="PS50405">
    <property type="entry name" value="GST_CTER"/>
    <property type="match status" value="1"/>
</dbReference>
<comment type="similarity">
    <text evidence="1">Belongs to the GST superfamily.</text>
</comment>
<dbReference type="SUPFAM" id="SSF52833">
    <property type="entry name" value="Thioredoxin-like"/>
    <property type="match status" value="1"/>
</dbReference>
<evidence type="ECO:0000259" key="4">
    <source>
        <dbReference type="PROSITE" id="PS50405"/>
    </source>
</evidence>
<dbReference type="EMBL" id="JAFIMR010000043">
    <property type="protein sequence ID" value="KAI1856562.1"/>
    <property type="molecule type" value="Genomic_DNA"/>
</dbReference>
<dbReference type="OrthoDB" id="4951845at2759"/>
<evidence type="ECO:0000256" key="1">
    <source>
        <dbReference type="ARBA" id="ARBA00007409"/>
    </source>
</evidence>
<keyword evidence="6" id="KW-1185">Reference proteome</keyword>
<dbReference type="Pfam" id="PF13410">
    <property type="entry name" value="GST_C_2"/>
    <property type="match status" value="1"/>
</dbReference>
<dbReference type="PANTHER" id="PTHR43968">
    <property type="match status" value="1"/>
</dbReference>
<keyword evidence="2" id="KW-0560">Oxidoreductase</keyword>
<sequence length="320" mass="36482">MTGHYEMHMGTYAGAMTPKSHILLTRSHSARFSFYSAVNKMAAVDTGLDAHASGVAAKLVSAHALEHPMKLYAGWFCPFVQRSWIVLEEKNIPYQYVEINPYKKAADFLALNPRGLVPTLAVPMDGQSNVQKPLYESTVICEYLNEEFSEESKYGPDLYPSSAYQRARCRLWIDHIGTKIVPGFYKFIQHTPEKEYSIDQARSDFLGHIQTLVKEMDDSGPWFLGDKFSMVDVMLAPWAKRLFLIDHYKPGGLSIPVDQGGEDGAVWNRWMHWYDAVSERKSVKDTWSDEEDYIKAYQRYAEDTTQSQVGQATRKGEKLP</sequence>
<dbReference type="InterPro" id="IPR036249">
    <property type="entry name" value="Thioredoxin-like_sf"/>
</dbReference>
<dbReference type="GO" id="GO:0045174">
    <property type="term" value="F:glutathione dehydrogenase (ascorbate) activity"/>
    <property type="evidence" value="ECO:0007669"/>
    <property type="project" value="UniProtKB-ARBA"/>
</dbReference>
<name>A0A9P9WBU5_9PEZI</name>
<accession>A0A9P9WBU5</accession>
<dbReference type="CDD" id="cd00570">
    <property type="entry name" value="GST_N_family"/>
    <property type="match status" value="1"/>
</dbReference>
<dbReference type="PROSITE" id="PS50404">
    <property type="entry name" value="GST_NTER"/>
    <property type="match status" value="1"/>
</dbReference>
<dbReference type="InterPro" id="IPR010987">
    <property type="entry name" value="Glutathione-S-Trfase_C-like"/>
</dbReference>
<protein>
    <submittedName>
        <fullName evidence="5">Uncharacterized protein</fullName>
    </submittedName>
</protein>
<dbReference type="CDD" id="cd00299">
    <property type="entry name" value="GST_C_family"/>
    <property type="match status" value="1"/>
</dbReference>
<dbReference type="InterPro" id="IPR004045">
    <property type="entry name" value="Glutathione_S-Trfase_N"/>
</dbReference>
<dbReference type="AlphaFoldDB" id="A0A9P9WBU5"/>
<dbReference type="SFLD" id="SFLDG00358">
    <property type="entry name" value="Main_(cytGST)"/>
    <property type="match status" value="1"/>
</dbReference>
<comment type="caution">
    <text evidence="5">The sequence shown here is derived from an EMBL/GenBank/DDBJ whole genome shotgun (WGS) entry which is preliminary data.</text>
</comment>
<evidence type="ECO:0000313" key="5">
    <source>
        <dbReference type="EMBL" id="KAI1856562.1"/>
    </source>
</evidence>
<dbReference type="PRINTS" id="PR01625">
    <property type="entry name" value="GSTRNSFRASEO"/>
</dbReference>
<organism evidence="5 6">
    <name type="scientific">Neoarthrinium moseri</name>
    <dbReference type="NCBI Taxonomy" id="1658444"/>
    <lineage>
        <taxon>Eukaryota</taxon>
        <taxon>Fungi</taxon>
        <taxon>Dikarya</taxon>
        <taxon>Ascomycota</taxon>
        <taxon>Pezizomycotina</taxon>
        <taxon>Sordariomycetes</taxon>
        <taxon>Xylariomycetidae</taxon>
        <taxon>Amphisphaeriales</taxon>
        <taxon>Apiosporaceae</taxon>
        <taxon>Neoarthrinium</taxon>
    </lineage>
</organism>
<dbReference type="InterPro" id="IPR050983">
    <property type="entry name" value="GST_Omega/HSP26"/>
</dbReference>
<dbReference type="Proteomes" id="UP000829685">
    <property type="component" value="Unassembled WGS sequence"/>
</dbReference>
<dbReference type="SFLD" id="SFLDS00019">
    <property type="entry name" value="Glutathione_Transferase_(cytos"/>
    <property type="match status" value="1"/>
</dbReference>